<protein>
    <recommendedName>
        <fullName evidence="3">DUF4815 domain-containing protein</fullName>
    </recommendedName>
</protein>
<keyword evidence="2" id="KW-1185">Reference proteome</keyword>
<evidence type="ECO:0000313" key="2">
    <source>
        <dbReference type="Proteomes" id="UP000810207"/>
    </source>
</evidence>
<proteinExistence type="predicted"/>
<dbReference type="RefSeq" id="WP_211085475.1">
    <property type="nucleotide sequence ID" value="NZ_CBCSLC010000022.1"/>
</dbReference>
<evidence type="ECO:0000313" key="1">
    <source>
        <dbReference type="EMBL" id="MBP2249283.1"/>
    </source>
</evidence>
<dbReference type="EMBL" id="JAGIKV010000035">
    <property type="protein sequence ID" value="MBP2249283.1"/>
    <property type="molecule type" value="Genomic_DNA"/>
</dbReference>
<accession>A0ABS4S2D0</accession>
<sequence>MYNKQTWLDEIPDMTKPIYDASGKQKTDPQTGRPLFELVQVGTRITSSRLNTMEGGIEAAHTLVEQLAKELGGNFVVPIDGTMGLLCNAQGLKATWTTGIAYVSGRRYQVAAGEMPLNPTQGQYLYVDIDGVVKKTTSQTTAKKGLTIFYVATDTSGVISTTDHRVNISMEEILKKIKDINIEDAVTGGASGLMTGADAKFVRVDGETKTGSQEKANAVKDYVESRLDTSERSEVTLQPGLQVIQGKKNAPFNLSSIKGRTLINLLGRMGNFETLGTYTYSNGMTAVIDTTFSAGGTSSLRVVIPSNQSSGTVSIPNVKLLANKCYVLIGMIKNGNTDNGGQISFAGFADSALVTNTTKFNATAVKYKPSADTTVSISMGVNGVPITTQYANFDELRLYELTQTEYDALDTVTPEQAATMYPYVDSLQPVKNPYAIRYGENLVPPFYEWEYGKIGTGKAELLSPYELYQYGKDLSSYATNDVLIPVIPGITYTLSAEIDKNPTTITDALFFYWIGADGNRLPGEEPTTRKYKGTHVAPNDARQIQLYVDMDVTHTTENKTQIIKNPMLNIGSTALPFKPREDPMLALQTELYADPLTGTNADEVFEKDGQYYKLAKWRGLALDGSLVYRSIQNKTGYKIVGSKMKEAAPAFNKLFVCKYNADLLTKASTMTGPDNAYFLTADLTDFNVSIANVDSGWGDSYTNLSADEIKAYFLGWKMFNWDGATGGDHNGVSQFTGAAGSVKAWIKISEVGTAGASRTTVLPTTQAPNYTPYQLLYQLATPVVEPIMSEGQLTLIEGSNQIEVGTGVVVHEETKPVFSNLWSTYDINSINSSGLAANPLNYKAKKIRTVYKNNRPDAWSIIKDNLSYGYERAYFPAELFDSLSTYYVTYFMLDKTPIAPFVGSVAENEKTLLNDLNESVQQSVARVSETETSLNDVVRELLQQRNKRNIWGPIE</sequence>
<gene>
    <name evidence="1" type="ORF">J2Z28_005978</name>
</gene>
<comment type="caution">
    <text evidence="1">The sequence shown here is derived from an EMBL/GenBank/DDBJ whole genome shotgun (WGS) entry which is preliminary data.</text>
</comment>
<evidence type="ECO:0008006" key="3">
    <source>
        <dbReference type="Google" id="ProtNLM"/>
    </source>
</evidence>
<reference evidence="1 2" key="1">
    <citation type="submission" date="2021-03" db="EMBL/GenBank/DDBJ databases">
        <title>Genomic Encyclopedia of Type Strains, Phase IV (KMG-IV): sequencing the most valuable type-strain genomes for metagenomic binning, comparative biology and taxonomic classification.</title>
        <authorList>
            <person name="Goeker M."/>
        </authorList>
    </citation>
    <scope>NUCLEOTIDE SEQUENCE [LARGE SCALE GENOMIC DNA]</scope>
    <source>
        <strain evidence="1 2">DSM 21292</strain>
    </source>
</reference>
<name>A0ABS4S2D0_PAEXY</name>
<organism evidence="1 2">
    <name type="scientific">Paenibacillus xylanexedens</name>
    <dbReference type="NCBI Taxonomy" id="528191"/>
    <lineage>
        <taxon>Bacteria</taxon>
        <taxon>Bacillati</taxon>
        <taxon>Bacillota</taxon>
        <taxon>Bacilli</taxon>
        <taxon>Bacillales</taxon>
        <taxon>Paenibacillaceae</taxon>
        <taxon>Paenibacillus</taxon>
    </lineage>
</organism>
<dbReference type="Proteomes" id="UP000810207">
    <property type="component" value="Unassembled WGS sequence"/>
</dbReference>
<dbReference type="Gene3D" id="2.60.120.260">
    <property type="entry name" value="Galactose-binding domain-like"/>
    <property type="match status" value="1"/>
</dbReference>